<dbReference type="EMBL" id="CP013109">
    <property type="protein sequence ID" value="APG93225.1"/>
    <property type="molecule type" value="Genomic_DNA"/>
</dbReference>
<keyword evidence="2" id="KW-1185">Reference proteome</keyword>
<evidence type="ECO:0000313" key="2">
    <source>
        <dbReference type="Proteomes" id="UP000182306"/>
    </source>
</evidence>
<dbReference type="AlphaFoldDB" id="A0A1L3LT25"/>
<proteinExistence type="predicted"/>
<keyword evidence="1" id="KW-0614">Plasmid</keyword>
<geneLocation type="plasmid" evidence="1 2">
    <name>B</name>
</geneLocation>
<dbReference type="Proteomes" id="UP000182306">
    <property type="component" value="Plasmid B"/>
</dbReference>
<evidence type="ECO:0000313" key="1">
    <source>
        <dbReference type="EMBL" id="APG93225.1"/>
    </source>
</evidence>
<protein>
    <submittedName>
        <fullName evidence="1">Uncharacterized protein</fullName>
    </submittedName>
</protein>
<dbReference type="KEGG" id="same:SAMCFNEI73_pB0025"/>
<gene>
    <name evidence="1" type="ORF">SAMCFNEI73_pB0025</name>
</gene>
<name>A0A1L3LT25_9HYPH</name>
<reference evidence="1 2" key="1">
    <citation type="submission" date="2015-10" db="EMBL/GenBank/DDBJ databases">
        <title>Genomic differences between typical nodule nitrogen-fixing rhizobial strains and those coming from bean seeds.</title>
        <authorList>
            <person name="Peralta H."/>
            <person name="Aguilar-Vera A."/>
            <person name="Diaz R."/>
            <person name="Mora Y."/>
            <person name="Martinez-Batallar G."/>
            <person name="Salazar E."/>
            <person name="Vargas-Lagunas C."/>
            <person name="Encarnacion S."/>
            <person name="Girard L."/>
            <person name="Mora J."/>
        </authorList>
    </citation>
    <scope>NUCLEOTIDE SEQUENCE [LARGE SCALE GENOMIC DNA]</scope>
    <source>
        <strain evidence="1 2">CFNEI 73</strain>
        <plasmid evidence="1 2">B</plasmid>
    </source>
</reference>
<sequence length="41" mass="4510">MIEIASLLSVSGSTLGTLRFAMNKVWVEIPNASVNLFTGRW</sequence>
<organism evidence="1 2">
    <name type="scientific">Sinorhizobium americanum</name>
    <dbReference type="NCBI Taxonomy" id="194963"/>
    <lineage>
        <taxon>Bacteria</taxon>
        <taxon>Pseudomonadati</taxon>
        <taxon>Pseudomonadota</taxon>
        <taxon>Alphaproteobacteria</taxon>
        <taxon>Hyphomicrobiales</taxon>
        <taxon>Rhizobiaceae</taxon>
        <taxon>Sinorhizobium/Ensifer group</taxon>
        <taxon>Sinorhizobium</taxon>
    </lineage>
</organism>
<accession>A0A1L3LT25</accession>